<evidence type="ECO:0000313" key="1">
    <source>
        <dbReference type="EMBL" id="GAM55293.1"/>
    </source>
</evidence>
<organism evidence="1 2">
    <name type="scientific">Vibrio ishigakensis</name>
    <dbReference type="NCBI Taxonomy" id="1481914"/>
    <lineage>
        <taxon>Bacteria</taxon>
        <taxon>Pseudomonadati</taxon>
        <taxon>Pseudomonadota</taxon>
        <taxon>Gammaproteobacteria</taxon>
        <taxon>Vibrionales</taxon>
        <taxon>Vibrionaceae</taxon>
        <taxon>Vibrio</taxon>
    </lineage>
</organism>
<protein>
    <submittedName>
        <fullName evidence="1">Uncharacterized protein</fullName>
    </submittedName>
</protein>
<dbReference type="EMBL" id="BBRZ01000012">
    <property type="protein sequence ID" value="GAM55293.1"/>
    <property type="molecule type" value="Genomic_DNA"/>
</dbReference>
<accession>A0A0B8NW05</accession>
<name>A0A0B8NW05_9VIBR</name>
<proteinExistence type="predicted"/>
<comment type="caution">
    <text evidence="1">The sequence shown here is derived from an EMBL/GenBank/DDBJ whole genome shotgun (WGS) entry which is preliminary data.</text>
</comment>
<evidence type="ECO:0000313" key="2">
    <source>
        <dbReference type="Proteomes" id="UP000031671"/>
    </source>
</evidence>
<dbReference type="Proteomes" id="UP000031671">
    <property type="component" value="Unassembled WGS sequence"/>
</dbReference>
<gene>
    <name evidence="1" type="ORF">JCM19231_5125</name>
</gene>
<reference evidence="1 2" key="1">
    <citation type="submission" date="2015-01" db="EMBL/GenBank/DDBJ databases">
        <title>Vibrio sp. C1 JCM 19231 whole genome shotgun sequence.</title>
        <authorList>
            <person name="Sawabe T."/>
            <person name="Meirelles P."/>
            <person name="Feng G."/>
            <person name="Sayaka M."/>
            <person name="Hattori M."/>
            <person name="Ohkuma M."/>
        </authorList>
    </citation>
    <scope>NUCLEOTIDE SEQUENCE [LARGE SCALE GENOMIC DNA]</scope>
    <source>
        <strain evidence="2">JCM 19231</strain>
    </source>
</reference>
<sequence length="83" mass="9248">MQQVTLTHDKNKNSEQLKLALESLHSPIEGLIKTYNTPFSAFSRDNIDAHEALGAKDLCMATFDEHNAIKIEPKSNNEIAGRP</sequence>
<reference evidence="1 2" key="2">
    <citation type="submission" date="2015-01" db="EMBL/GenBank/DDBJ databases">
        <authorList>
            <consortium name="NBRP consortium"/>
            <person name="Sawabe T."/>
            <person name="Meirelles P."/>
            <person name="Feng G."/>
            <person name="Sayaka M."/>
            <person name="Hattori M."/>
            <person name="Ohkuma M."/>
        </authorList>
    </citation>
    <scope>NUCLEOTIDE SEQUENCE [LARGE SCALE GENOMIC DNA]</scope>
    <source>
        <strain evidence="2">JCM 19231</strain>
    </source>
</reference>
<keyword evidence="2" id="KW-1185">Reference proteome</keyword>
<dbReference type="AlphaFoldDB" id="A0A0B8NW05"/>